<feature type="transmembrane region" description="Helical" evidence="9">
    <location>
        <begin position="363"/>
        <end position="388"/>
    </location>
</feature>
<dbReference type="GO" id="GO:0042910">
    <property type="term" value="F:xenobiotic transmembrane transporter activity"/>
    <property type="evidence" value="ECO:0007669"/>
    <property type="project" value="InterPro"/>
</dbReference>
<evidence type="ECO:0000256" key="6">
    <source>
        <dbReference type="ARBA" id="ARBA00022989"/>
    </source>
</evidence>
<sequence>MLSLALSHLRGDFLRRLLLIALPIALQSMLFSSRSLVDILMLGQLGELEVAAMGIAGKALFVAVIMLFGVSTGGALLTAQYWGAGNREGVKQGTALTWVMSTITAVILGCVFFWMPEKVIGLATQSPDVITLGAKYLAITSFSMFAMAWVISMAVGLRAMHQPGVSTFFSAIGIGLNIFLNWVLIFGKFGFSEMGIVGAAWATLISGLVEVSLLYAYLYSRKHLLAFTTKTLIAVCEWQRVKRFLSLSLPTTFNHLAWSSGIFVYHAIIGQAGVEGLAALSIMTPIESLSLAMLIGISNASAVLIGNQLGANNMEEAYQQAWAVSIFNLLCSIILAIGMLLIQDSILDLFSAISSDTRELAEHFFVILAVSIILKSIPMTMIVGVLRAGGDIRFCLYQDLIAQWAIGIPVTAFCALVLKLPLEWIYALLALEEVIKWFGSTIRVRSKAWMNNLVA</sequence>
<accession>A0A2T3JM42</accession>
<keyword evidence="6 9" id="KW-1133">Transmembrane helix</keyword>
<dbReference type="GO" id="GO:0015297">
    <property type="term" value="F:antiporter activity"/>
    <property type="evidence" value="ECO:0007669"/>
    <property type="project" value="InterPro"/>
</dbReference>
<feature type="transmembrane region" description="Helical" evidence="9">
    <location>
        <begin position="95"/>
        <end position="116"/>
    </location>
</feature>
<dbReference type="GO" id="GO:0005886">
    <property type="term" value="C:plasma membrane"/>
    <property type="evidence" value="ECO:0007669"/>
    <property type="project" value="UniProtKB-SubCell"/>
</dbReference>
<feature type="transmembrane region" description="Helical" evidence="9">
    <location>
        <begin position="400"/>
        <end position="418"/>
    </location>
</feature>
<feature type="transmembrane region" description="Helical" evidence="9">
    <location>
        <begin position="289"/>
        <end position="309"/>
    </location>
</feature>
<keyword evidence="4" id="KW-1003">Cell membrane</keyword>
<feature type="transmembrane region" description="Helical" evidence="9">
    <location>
        <begin position="168"/>
        <end position="187"/>
    </location>
</feature>
<keyword evidence="7 9" id="KW-0472">Membrane</keyword>
<dbReference type="PANTHER" id="PTHR42925:SF2">
    <property type="entry name" value="NA+ DRIVEN MULTIDRUG EFFLUX PUMP"/>
    <property type="match status" value="1"/>
</dbReference>
<name>A0A2T3JM42_9GAMM</name>
<dbReference type="PIRSF" id="PIRSF006603">
    <property type="entry name" value="DinF"/>
    <property type="match status" value="1"/>
</dbReference>
<reference evidence="10 11" key="1">
    <citation type="submission" date="2018-01" db="EMBL/GenBank/DDBJ databases">
        <title>Whole genome sequencing of Histamine producing bacteria.</title>
        <authorList>
            <person name="Butler K."/>
        </authorList>
    </citation>
    <scope>NUCLEOTIDE SEQUENCE [LARGE SCALE GENOMIC DNA]</scope>
    <source>
        <strain evidence="10 11">JCM 12947</strain>
    </source>
</reference>
<comment type="caution">
    <text evidence="10">The sequence shown here is derived from an EMBL/GenBank/DDBJ whole genome shotgun (WGS) entry which is preliminary data.</text>
</comment>
<evidence type="ECO:0000256" key="1">
    <source>
        <dbReference type="ARBA" id="ARBA00004429"/>
    </source>
</evidence>
<evidence type="ECO:0000256" key="4">
    <source>
        <dbReference type="ARBA" id="ARBA00022475"/>
    </source>
</evidence>
<keyword evidence="3" id="KW-0813">Transport</keyword>
<proteinExistence type="predicted"/>
<dbReference type="PANTHER" id="PTHR42925">
    <property type="entry name" value="MULTIDRUG AND TOXIN EFFLUX PROTEIN MATE FAMILY"/>
    <property type="match status" value="1"/>
</dbReference>
<dbReference type="InterPro" id="IPR048279">
    <property type="entry name" value="MdtK-like"/>
</dbReference>
<feature type="transmembrane region" description="Helical" evidence="9">
    <location>
        <begin position="136"/>
        <end position="156"/>
    </location>
</feature>
<dbReference type="AlphaFoldDB" id="A0A2T3JM42"/>
<feature type="transmembrane region" description="Helical" evidence="9">
    <location>
        <begin position="199"/>
        <end position="218"/>
    </location>
</feature>
<dbReference type="InterPro" id="IPR047135">
    <property type="entry name" value="YsiQ"/>
</dbReference>
<keyword evidence="5 9" id="KW-0812">Transmembrane</keyword>
<comment type="subcellular location">
    <subcellularLocation>
        <location evidence="1">Cell inner membrane</location>
        <topology evidence="1">Multi-pass membrane protein</topology>
    </subcellularLocation>
</comment>
<evidence type="ECO:0000256" key="5">
    <source>
        <dbReference type="ARBA" id="ARBA00022692"/>
    </source>
</evidence>
<protein>
    <recommendedName>
        <fullName evidence="2">Multidrug resistance protein NorM</fullName>
    </recommendedName>
    <alternativeName>
        <fullName evidence="8">Na(+)/drug antiporter</fullName>
    </alternativeName>
</protein>
<dbReference type="OrthoDB" id="9780160at2"/>
<evidence type="ECO:0000256" key="2">
    <source>
        <dbReference type="ARBA" id="ARBA00013489"/>
    </source>
</evidence>
<evidence type="ECO:0000256" key="7">
    <source>
        <dbReference type="ARBA" id="ARBA00023136"/>
    </source>
</evidence>
<feature type="transmembrane region" description="Helical" evidence="9">
    <location>
        <begin position="59"/>
        <end position="83"/>
    </location>
</feature>
<evidence type="ECO:0000256" key="9">
    <source>
        <dbReference type="SAM" id="Phobius"/>
    </source>
</evidence>
<dbReference type="EMBL" id="PYMJ01000004">
    <property type="protein sequence ID" value="PSU50099.1"/>
    <property type="molecule type" value="Genomic_DNA"/>
</dbReference>
<evidence type="ECO:0000313" key="11">
    <source>
        <dbReference type="Proteomes" id="UP000240987"/>
    </source>
</evidence>
<dbReference type="Pfam" id="PF01554">
    <property type="entry name" value="MatE"/>
    <property type="match status" value="2"/>
</dbReference>
<dbReference type="RefSeq" id="WP_107241713.1">
    <property type="nucleotide sequence ID" value="NZ_PYMJ01000004.1"/>
</dbReference>
<dbReference type="NCBIfam" id="TIGR00797">
    <property type="entry name" value="matE"/>
    <property type="match status" value="1"/>
</dbReference>
<organism evidence="10 11">
    <name type="scientific">Photobacterium frigidiphilum</name>
    <dbReference type="NCBI Taxonomy" id="264736"/>
    <lineage>
        <taxon>Bacteria</taxon>
        <taxon>Pseudomonadati</taxon>
        <taxon>Pseudomonadota</taxon>
        <taxon>Gammaproteobacteria</taxon>
        <taxon>Vibrionales</taxon>
        <taxon>Vibrionaceae</taxon>
        <taxon>Photobacterium</taxon>
    </lineage>
</organism>
<evidence type="ECO:0000256" key="8">
    <source>
        <dbReference type="ARBA" id="ARBA00030855"/>
    </source>
</evidence>
<feature type="transmembrane region" description="Helical" evidence="9">
    <location>
        <begin position="321"/>
        <end position="343"/>
    </location>
</feature>
<gene>
    <name evidence="10" type="ORF">C9J12_04950</name>
</gene>
<dbReference type="Proteomes" id="UP000240987">
    <property type="component" value="Unassembled WGS sequence"/>
</dbReference>
<dbReference type="InterPro" id="IPR002528">
    <property type="entry name" value="MATE_fam"/>
</dbReference>
<evidence type="ECO:0000313" key="10">
    <source>
        <dbReference type="EMBL" id="PSU50099.1"/>
    </source>
</evidence>
<evidence type="ECO:0000256" key="3">
    <source>
        <dbReference type="ARBA" id="ARBA00022448"/>
    </source>
</evidence>
<keyword evidence="11" id="KW-1185">Reference proteome</keyword>